<dbReference type="PANTHER" id="PTHR34220">
    <property type="entry name" value="SENSOR HISTIDINE KINASE YPDA"/>
    <property type="match status" value="1"/>
</dbReference>
<dbReference type="PANTHER" id="PTHR34220:SF7">
    <property type="entry name" value="SENSOR HISTIDINE KINASE YPDA"/>
    <property type="match status" value="1"/>
</dbReference>
<dbReference type="GO" id="GO:0016020">
    <property type="term" value="C:membrane"/>
    <property type="evidence" value="ECO:0007669"/>
    <property type="project" value="InterPro"/>
</dbReference>
<gene>
    <name evidence="3" type="ORF">HDE69_003558</name>
</gene>
<sequence length="376" mass="43560">MIKPSYLTPRLNRYNTWVSNINWSKTYSSKARIAIHIVMWLCLSMLYLGTYNRFDKNLSWLLATKDLTSVMIIFYSLSYYVLPKLLFKGKIISTLLFAAVAYIIYGSLTYLATYIINNFYVPSERLQTYAQRILDHGFAGVLSWWGVKFYILDFLYTIAPPVALKLMKSIVDQSNKRIVLERDNLNLEINFLKAQINPHFLFNTLNNIYRMVNKQDPNTADMVLHLSDLMRYTLYESNVDKIPLDREAQFIKDYLELERIRYGEEVSITTDMAEDFGKIKIVPLILFPFIENAFKHGADATVENSWIEISVKLLGNDLHFEVNNSVSPHIGSKSNFGGVGMVNVKKRLTIHYADKYNLSIKQENGAYKVKLQLTLN</sequence>
<dbReference type="InterPro" id="IPR010559">
    <property type="entry name" value="Sig_transdc_His_kin_internal"/>
</dbReference>
<feature type="transmembrane region" description="Helical" evidence="1">
    <location>
        <begin position="136"/>
        <end position="159"/>
    </location>
</feature>
<feature type="domain" description="Signal transduction histidine kinase internal region" evidence="2">
    <location>
        <begin position="188"/>
        <end position="265"/>
    </location>
</feature>
<feature type="transmembrane region" description="Helical" evidence="1">
    <location>
        <begin position="33"/>
        <end position="54"/>
    </location>
</feature>
<dbReference type="Proteomes" id="UP000537718">
    <property type="component" value="Unassembled WGS sequence"/>
</dbReference>
<dbReference type="GO" id="GO:0000155">
    <property type="term" value="F:phosphorelay sensor kinase activity"/>
    <property type="evidence" value="ECO:0007669"/>
    <property type="project" value="InterPro"/>
</dbReference>
<feature type="transmembrane region" description="Helical" evidence="1">
    <location>
        <begin position="60"/>
        <end position="82"/>
    </location>
</feature>
<keyword evidence="3" id="KW-0808">Transferase</keyword>
<evidence type="ECO:0000313" key="3">
    <source>
        <dbReference type="EMBL" id="MBB5622483.1"/>
    </source>
</evidence>
<dbReference type="EMBL" id="JACHCF010000008">
    <property type="protein sequence ID" value="MBB5622483.1"/>
    <property type="molecule type" value="Genomic_DNA"/>
</dbReference>
<dbReference type="SUPFAM" id="SSF55874">
    <property type="entry name" value="ATPase domain of HSP90 chaperone/DNA topoisomerase II/histidine kinase"/>
    <property type="match status" value="1"/>
</dbReference>
<dbReference type="Pfam" id="PF06580">
    <property type="entry name" value="His_kinase"/>
    <property type="match status" value="1"/>
</dbReference>
<keyword evidence="1" id="KW-0472">Membrane</keyword>
<keyword evidence="3" id="KW-0418">Kinase</keyword>
<dbReference type="InterPro" id="IPR036890">
    <property type="entry name" value="HATPase_C_sf"/>
</dbReference>
<evidence type="ECO:0000313" key="4">
    <source>
        <dbReference type="Proteomes" id="UP000537718"/>
    </source>
</evidence>
<dbReference type="RefSeq" id="WP_183868394.1">
    <property type="nucleotide sequence ID" value="NZ_JACHCF010000008.1"/>
</dbReference>
<keyword evidence="1" id="KW-1133">Transmembrane helix</keyword>
<organism evidence="3 4">
    <name type="scientific">Pedobacter cryoconitis</name>
    <dbReference type="NCBI Taxonomy" id="188932"/>
    <lineage>
        <taxon>Bacteria</taxon>
        <taxon>Pseudomonadati</taxon>
        <taxon>Bacteroidota</taxon>
        <taxon>Sphingobacteriia</taxon>
        <taxon>Sphingobacteriales</taxon>
        <taxon>Sphingobacteriaceae</taxon>
        <taxon>Pedobacter</taxon>
    </lineage>
</organism>
<comment type="caution">
    <text evidence="3">The sequence shown here is derived from an EMBL/GenBank/DDBJ whole genome shotgun (WGS) entry which is preliminary data.</text>
</comment>
<name>A0A7W8YVN4_9SPHI</name>
<dbReference type="InterPro" id="IPR050640">
    <property type="entry name" value="Bact_2-comp_sensor_kinase"/>
</dbReference>
<accession>A0A7W8YVN4</accession>
<keyword evidence="1" id="KW-0812">Transmembrane</keyword>
<protein>
    <submittedName>
        <fullName evidence="3">Sensor histidine kinase YesM</fullName>
    </submittedName>
</protein>
<proteinExistence type="predicted"/>
<evidence type="ECO:0000256" key="1">
    <source>
        <dbReference type="SAM" id="Phobius"/>
    </source>
</evidence>
<feature type="transmembrane region" description="Helical" evidence="1">
    <location>
        <begin position="94"/>
        <end position="116"/>
    </location>
</feature>
<dbReference type="Gene3D" id="3.30.565.10">
    <property type="entry name" value="Histidine kinase-like ATPase, C-terminal domain"/>
    <property type="match status" value="1"/>
</dbReference>
<evidence type="ECO:0000259" key="2">
    <source>
        <dbReference type="Pfam" id="PF06580"/>
    </source>
</evidence>
<reference evidence="3 4" key="1">
    <citation type="submission" date="2020-08" db="EMBL/GenBank/DDBJ databases">
        <title>Genomic Encyclopedia of Type Strains, Phase IV (KMG-V): Genome sequencing to study the core and pangenomes of soil and plant-associated prokaryotes.</title>
        <authorList>
            <person name="Whitman W."/>
        </authorList>
    </citation>
    <scope>NUCLEOTIDE SEQUENCE [LARGE SCALE GENOMIC DNA]</scope>
    <source>
        <strain evidence="3 4">MP7CTX6</strain>
    </source>
</reference>
<dbReference type="AlphaFoldDB" id="A0A7W8YVN4"/>